<evidence type="ECO:0000313" key="1">
    <source>
        <dbReference type="EMBL" id="QWY81856.1"/>
    </source>
</evidence>
<organism evidence="1 2">
    <name type="scientific">Microbacterium phage Honk</name>
    <dbReference type="NCBI Taxonomy" id="2836095"/>
    <lineage>
        <taxon>Viruses</taxon>
        <taxon>Duplodnaviria</taxon>
        <taxon>Heunggongvirae</taxon>
        <taxon>Uroviricota</taxon>
        <taxon>Caudoviricetes</taxon>
        <taxon>Casidaviridae</taxon>
        <taxon>Honkvirus</taxon>
        <taxon>Honkvirus honk</taxon>
    </lineage>
</organism>
<gene>
    <name evidence="1" type="primary">33</name>
    <name evidence="1" type="ORF">SEA_HONK_33</name>
</gene>
<reference evidence="1" key="1">
    <citation type="submission" date="2021-04" db="EMBL/GenBank/DDBJ databases">
        <authorList>
            <person name="Ulbrich M."/>
            <person name="Aldana K.S."/>
            <person name="Brown J.W."/>
            <person name="Campbell D.M."/>
            <person name="Chai A.E."/>
            <person name="Dalson K.A."/>
            <person name="Dembinski E."/>
            <person name="Gomez D.E."/>
            <person name="Gupta K."/>
            <person name="Guyot M."/>
            <person name="Hocutt K.M."/>
            <person name="Holsinger J.M."/>
            <person name="Ibarra L.A."/>
            <person name="Jeon T.-Y."/>
            <person name="Mackenzie M."/>
            <person name="Marquez I.-P.P."/>
            <person name="Mathenge R.W."/>
            <person name="Mo B.F."/>
            <person name="Nelson S."/>
            <person name="Zepeda J."/>
            <person name="Zhang L.J."/>
            <person name="Ngo R."/>
            <person name="Tse V.Y."/>
            <person name="Garlena R.A."/>
            <person name="Russell D.A."/>
            <person name="Pope W.H."/>
            <person name="Jacobs-Sera D."/>
            <person name="Hatfull G.F."/>
            <person name="Reddi K."/>
            <person name="Moberg-Parker J."/>
            <person name="Freise A.C."/>
        </authorList>
    </citation>
    <scope>NUCLEOTIDE SEQUENCE</scope>
</reference>
<protein>
    <submittedName>
        <fullName evidence="1">Uncharacterized protein</fullName>
    </submittedName>
</protein>
<evidence type="ECO:0000313" key="2">
    <source>
        <dbReference type="Proteomes" id="UP000693682"/>
    </source>
</evidence>
<name>A0A8F3E5K1_9CAUD</name>
<sequence length="90" mass="10155">MTANVAKVTVEVTPDLDGFADKIKAAIADELRRLADELTPAPSDPLFVWDDDGDRWTRQDDGRYRLDENHNLIRSLAQVEQAYGIRGREA</sequence>
<keyword evidence="2" id="KW-1185">Reference proteome</keyword>
<dbReference type="Proteomes" id="UP000693682">
    <property type="component" value="Segment"/>
</dbReference>
<dbReference type="EMBL" id="MW862981">
    <property type="protein sequence ID" value="QWY81856.1"/>
    <property type="molecule type" value="Genomic_DNA"/>
</dbReference>
<proteinExistence type="predicted"/>
<accession>A0A8F3E5K1</accession>